<dbReference type="Gene3D" id="3.40.50.300">
    <property type="entry name" value="P-loop containing nucleotide triphosphate hydrolases"/>
    <property type="match status" value="1"/>
</dbReference>
<dbReference type="PIRSF" id="PIRSF015617">
    <property type="entry name" value="Adensltrnsf_CobA"/>
    <property type="match status" value="1"/>
</dbReference>
<dbReference type="EMBL" id="VGJJ01000006">
    <property type="protein sequence ID" value="MBM3282011.1"/>
    <property type="molecule type" value="Genomic_DNA"/>
</dbReference>
<accession>A0A8T4C6I4</accession>
<organism evidence="1 2">
    <name type="scientific">Candidatus Iainarchaeum sp</name>
    <dbReference type="NCBI Taxonomy" id="3101447"/>
    <lineage>
        <taxon>Archaea</taxon>
        <taxon>Candidatus Iainarchaeota</taxon>
        <taxon>Candidatus Iainarchaeia</taxon>
        <taxon>Candidatus Iainarchaeales</taxon>
        <taxon>Candidatus Iainarchaeaceae</taxon>
        <taxon>Candidatus Iainarchaeum</taxon>
    </lineage>
</organism>
<name>A0A8T4C6I4_9ARCH</name>
<dbReference type="InterPro" id="IPR027417">
    <property type="entry name" value="P-loop_NTPase"/>
</dbReference>
<gene>
    <name evidence="1" type="ORF">FJY86_01560</name>
</gene>
<dbReference type="Proteomes" id="UP000774699">
    <property type="component" value="Unassembled WGS sequence"/>
</dbReference>
<sequence>MGFLEKGLVHVYTGDGKGKTTASLGLALRGAGHGMRVFIVQFMKIGYTGEILALRKYGIPISFESFNVECKNQALHDEEIRAGTFKGYCRDCFVPTDFDAPLATNAFERGKNAVLSGEYDLVVFDELNVAMNKNLINVSTVKKMLEEKPIHTEIVFTGRNAPEEILDAADYITIMTLKKHPYMKNIFARKGIEF</sequence>
<dbReference type="GO" id="GO:0005524">
    <property type="term" value="F:ATP binding"/>
    <property type="evidence" value="ECO:0007669"/>
    <property type="project" value="InterPro"/>
</dbReference>
<dbReference type="GO" id="GO:0008817">
    <property type="term" value="F:corrinoid adenosyltransferase activity"/>
    <property type="evidence" value="ECO:0007669"/>
    <property type="project" value="InterPro"/>
</dbReference>
<evidence type="ECO:0000313" key="2">
    <source>
        <dbReference type="Proteomes" id="UP000774699"/>
    </source>
</evidence>
<protein>
    <submittedName>
        <fullName evidence="1">Cob(I)yrinic acid a,c-diamide adenosyltransferase</fullName>
    </submittedName>
</protein>
<dbReference type="SUPFAM" id="SSF52540">
    <property type="entry name" value="P-loop containing nucleoside triphosphate hydrolases"/>
    <property type="match status" value="1"/>
</dbReference>
<dbReference type="PANTHER" id="PTHR46638">
    <property type="entry name" value="CORRINOID ADENOSYLTRANSFERASE"/>
    <property type="match status" value="1"/>
</dbReference>
<comment type="caution">
    <text evidence="1">The sequence shown here is derived from an EMBL/GenBank/DDBJ whole genome shotgun (WGS) entry which is preliminary data.</text>
</comment>
<dbReference type="AlphaFoldDB" id="A0A8T4C6I4"/>
<reference evidence="1" key="1">
    <citation type="submission" date="2019-03" db="EMBL/GenBank/DDBJ databases">
        <title>Lake Tanganyika Metagenome-Assembled Genomes (MAGs).</title>
        <authorList>
            <person name="Tran P."/>
        </authorList>
    </citation>
    <scope>NUCLEOTIDE SEQUENCE</scope>
    <source>
        <strain evidence="1">M_DeepCast_50m_m2_156</strain>
    </source>
</reference>
<dbReference type="PANTHER" id="PTHR46638:SF1">
    <property type="entry name" value="CORRINOID ADENOSYLTRANSFERASE"/>
    <property type="match status" value="1"/>
</dbReference>
<dbReference type="Pfam" id="PF02572">
    <property type="entry name" value="CobA_CobO_BtuR"/>
    <property type="match status" value="1"/>
</dbReference>
<dbReference type="GO" id="GO:0009236">
    <property type="term" value="P:cobalamin biosynthetic process"/>
    <property type="evidence" value="ECO:0007669"/>
    <property type="project" value="InterPro"/>
</dbReference>
<evidence type="ECO:0000313" key="1">
    <source>
        <dbReference type="EMBL" id="MBM3282011.1"/>
    </source>
</evidence>
<dbReference type="InterPro" id="IPR003724">
    <property type="entry name" value="CblAdoTrfase_CobA"/>
</dbReference>
<proteinExistence type="predicted"/>